<evidence type="ECO:0000313" key="5">
    <source>
        <dbReference type="Proteomes" id="UP000054477"/>
    </source>
</evidence>
<feature type="non-terminal residue" evidence="4">
    <location>
        <position position="1"/>
    </location>
</feature>
<keyword evidence="1 3" id="KW-0853">WD repeat</keyword>
<gene>
    <name evidence="4" type="ORF">K443DRAFT_111704</name>
</gene>
<evidence type="ECO:0000256" key="2">
    <source>
        <dbReference type="ARBA" id="ARBA00022737"/>
    </source>
</evidence>
<dbReference type="Pfam" id="PF00400">
    <property type="entry name" value="WD40"/>
    <property type="match status" value="5"/>
</dbReference>
<feature type="repeat" description="WD" evidence="3">
    <location>
        <begin position="142"/>
        <end position="183"/>
    </location>
</feature>
<evidence type="ECO:0000256" key="3">
    <source>
        <dbReference type="PROSITE-ProRule" id="PRU00221"/>
    </source>
</evidence>
<keyword evidence="2" id="KW-0677">Repeat</keyword>
<dbReference type="PRINTS" id="PR00320">
    <property type="entry name" value="GPROTEINBRPT"/>
</dbReference>
<dbReference type="Proteomes" id="UP000054477">
    <property type="component" value="Unassembled WGS sequence"/>
</dbReference>
<feature type="repeat" description="WD" evidence="3">
    <location>
        <begin position="1"/>
        <end position="22"/>
    </location>
</feature>
<dbReference type="STRING" id="1095629.A0A0C9X7S1"/>
<evidence type="ECO:0008006" key="6">
    <source>
        <dbReference type="Google" id="ProtNLM"/>
    </source>
</evidence>
<dbReference type="InterPro" id="IPR019775">
    <property type="entry name" value="WD40_repeat_CS"/>
</dbReference>
<dbReference type="InterPro" id="IPR015943">
    <property type="entry name" value="WD40/YVTN_repeat-like_dom_sf"/>
</dbReference>
<dbReference type="InterPro" id="IPR001680">
    <property type="entry name" value="WD40_rpt"/>
</dbReference>
<reference evidence="4 5" key="1">
    <citation type="submission" date="2014-04" db="EMBL/GenBank/DDBJ databases">
        <authorList>
            <consortium name="DOE Joint Genome Institute"/>
            <person name="Kuo A."/>
            <person name="Kohler A."/>
            <person name="Nagy L.G."/>
            <person name="Floudas D."/>
            <person name="Copeland A."/>
            <person name="Barry K.W."/>
            <person name="Cichocki N."/>
            <person name="Veneault-Fourrey C."/>
            <person name="LaButti K."/>
            <person name="Lindquist E.A."/>
            <person name="Lipzen A."/>
            <person name="Lundell T."/>
            <person name="Morin E."/>
            <person name="Murat C."/>
            <person name="Sun H."/>
            <person name="Tunlid A."/>
            <person name="Henrissat B."/>
            <person name="Grigoriev I.V."/>
            <person name="Hibbett D.S."/>
            <person name="Martin F."/>
            <person name="Nordberg H.P."/>
            <person name="Cantor M.N."/>
            <person name="Hua S.X."/>
        </authorList>
    </citation>
    <scope>NUCLEOTIDE SEQUENCE [LARGE SCALE GENOMIC DNA]</scope>
    <source>
        <strain evidence="4 5">LaAM-08-1</strain>
    </source>
</reference>
<dbReference type="PROSITE" id="PS00678">
    <property type="entry name" value="WD_REPEATS_1"/>
    <property type="match status" value="3"/>
</dbReference>
<sequence>VSGSDDGTVRIWNVTTGKVEAELKGHTSSVTSVVFSRDGSQVVSGSDDNTVRIWNVMTDNSQLIFASNIPLPDDSRVKRTALGKFRRIWNVKTGKVEADLKGHTDWVMSVAFSQDGSRVVSGSRDNMVRIWNVTSGKVEAELKGHTGLVMSVAFSRDGSRVVSGSYDQTVLIWNATTGKVETELKGHKDWVMSVAFSQGIYENSNSGMVYIDWK</sequence>
<dbReference type="CDD" id="cd00200">
    <property type="entry name" value="WD40"/>
    <property type="match status" value="1"/>
</dbReference>
<feature type="repeat" description="WD" evidence="3">
    <location>
        <begin position="100"/>
        <end position="141"/>
    </location>
</feature>
<dbReference type="PANTHER" id="PTHR19848">
    <property type="entry name" value="WD40 REPEAT PROTEIN"/>
    <property type="match status" value="1"/>
</dbReference>
<keyword evidence="5" id="KW-1185">Reference proteome</keyword>
<dbReference type="SUPFAM" id="SSF50978">
    <property type="entry name" value="WD40 repeat-like"/>
    <property type="match status" value="1"/>
</dbReference>
<dbReference type="InterPro" id="IPR036322">
    <property type="entry name" value="WD40_repeat_dom_sf"/>
</dbReference>
<dbReference type="HOGENOM" id="CLU_000288_57_18_1"/>
<protein>
    <recommendedName>
        <fullName evidence="6">WD40 repeat-like protein</fullName>
    </recommendedName>
</protein>
<dbReference type="PROSITE" id="PS50082">
    <property type="entry name" value="WD_REPEATS_2"/>
    <property type="match status" value="4"/>
</dbReference>
<dbReference type="OrthoDB" id="674604at2759"/>
<name>A0A0C9X7S1_9AGAR</name>
<dbReference type="InterPro" id="IPR020472">
    <property type="entry name" value="WD40_PAC1"/>
</dbReference>
<dbReference type="PROSITE" id="PS50294">
    <property type="entry name" value="WD_REPEATS_REGION"/>
    <property type="match status" value="4"/>
</dbReference>
<dbReference type="Gene3D" id="2.130.10.10">
    <property type="entry name" value="YVTN repeat-like/Quinoprotein amine dehydrogenase"/>
    <property type="match status" value="2"/>
</dbReference>
<feature type="repeat" description="WD" evidence="3">
    <location>
        <begin position="23"/>
        <end position="64"/>
    </location>
</feature>
<evidence type="ECO:0000313" key="4">
    <source>
        <dbReference type="EMBL" id="KIJ93661.1"/>
    </source>
</evidence>
<reference evidence="5" key="2">
    <citation type="submission" date="2015-01" db="EMBL/GenBank/DDBJ databases">
        <title>Evolutionary Origins and Diversification of the Mycorrhizal Mutualists.</title>
        <authorList>
            <consortium name="DOE Joint Genome Institute"/>
            <consortium name="Mycorrhizal Genomics Consortium"/>
            <person name="Kohler A."/>
            <person name="Kuo A."/>
            <person name="Nagy L.G."/>
            <person name="Floudas D."/>
            <person name="Copeland A."/>
            <person name="Barry K.W."/>
            <person name="Cichocki N."/>
            <person name="Veneault-Fourrey C."/>
            <person name="LaButti K."/>
            <person name="Lindquist E.A."/>
            <person name="Lipzen A."/>
            <person name="Lundell T."/>
            <person name="Morin E."/>
            <person name="Murat C."/>
            <person name="Riley R."/>
            <person name="Ohm R."/>
            <person name="Sun H."/>
            <person name="Tunlid A."/>
            <person name="Henrissat B."/>
            <person name="Grigoriev I.V."/>
            <person name="Hibbett D.S."/>
            <person name="Martin F."/>
        </authorList>
    </citation>
    <scope>NUCLEOTIDE SEQUENCE [LARGE SCALE GENOMIC DNA]</scope>
    <source>
        <strain evidence="5">LaAM-08-1</strain>
    </source>
</reference>
<organism evidence="4 5">
    <name type="scientific">Laccaria amethystina LaAM-08-1</name>
    <dbReference type="NCBI Taxonomy" id="1095629"/>
    <lineage>
        <taxon>Eukaryota</taxon>
        <taxon>Fungi</taxon>
        <taxon>Dikarya</taxon>
        <taxon>Basidiomycota</taxon>
        <taxon>Agaricomycotina</taxon>
        <taxon>Agaricomycetes</taxon>
        <taxon>Agaricomycetidae</taxon>
        <taxon>Agaricales</taxon>
        <taxon>Agaricineae</taxon>
        <taxon>Hydnangiaceae</taxon>
        <taxon>Laccaria</taxon>
    </lineage>
</organism>
<accession>A0A0C9X7S1</accession>
<dbReference type="EMBL" id="KN838831">
    <property type="protein sequence ID" value="KIJ93661.1"/>
    <property type="molecule type" value="Genomic_DNA"/>
</dbReference>
<proteinExistence type="predicted"/>
<dbReference type="SMART" id="SM00320">
    <property type="entry name" value="WD40"/>
    <property type="match status" value="3"/>
</dbReference>
<dbReference type="AlphaFoldDB" id="A0A0C9X7S1"/>
<evidence type="ECO:0000256" key="1">
    <source>
        <dbReference type="ARBA" id="ARBA00022574"/>
    </source>
</evidence>
<dbReference type="PANTHER" id="PTHR19848:SF8">
    <property type="entry name" value="F-BOX AND WD REPEAT DOMAIN CONTAINING 7"/>
    <property type="match status" value="1"/>
</dbReference>